<evidence type="ECO:0000313" key="6">
    <source>
        <dbReference type="EMBL" id="SFO22029.1"/>
    </source>
</evidence>
<dbReference type="GO" id="GO:0016887">
    <property type="term" value="F:ATP hydrolysis activity"/>
    <property type="evidence" value="ECO:0007669"/>
    <property type="project" value="InterPro"/>
</dbReference>
<dbReference type="Pfam" id="PF13476">
    <property type="entry name" value="AAA_23"/>
    <property type="match status" value="1"/>
</dbReference>
<feature type="coiled-coil region" evidence="4">
    <location>
        <begin position="338"/>
        <end position="444"/>
    </location>
</feature>
<sequence length="1048" mass="121199">MKPLKLTMSAFGPYSGTTIIDFNNLGSSGLFLISGDTGAGKTTIFDAIAYALFEKTSGQTRDINSIRSDFASLEVFTEVTLEFSHKGQVYTINRYPDQLRKSERGKGYAEQKKGVSILMPDGTKIDNRTQVKSIITDLLGGLGYDQFKQIALIAQGEFLELLLADSDKRNDILQKVFNTEFFKRVGTRLREKENKLKGECEDLEKSILQYIEGIKCSEESGKYSTIIELKKAKNMNMVNNILEVLESLIEEDTWIQGELNANINKLENEKDKLIKSEMKGKELNRDLEEKEKLQRKKLELDNKKEEMKILEGKAVLGQKALSHVKPAEEAKLREENYLFQLEAKVSKSMLEKEQQEEQLALNKKAYEEERSKEQIREKLNIYINELLDKLPRYDKLKELSANLKELLQKEQDTDEKLLLFIKKAEDLERKSKDLEEELVQLKESPVQYMHALNTLERERADKKRLDGILKDIYRLIQMEKTVTKNQEIFLNYERQFEYWNQEYETKQKAFLREQAGILGKDLEEGDPCPVCGSLHHPNIAKCEAEAPSEAELKKLKEKREQCNEELQQAAIEARESKKELETSFRLIREGIEEFHHFNKEPQIIHIETLIQKLNHEKEECISHVEKKVLLLKKQYERKELCEKELEEIQGKMKDNGTHLEKVKEEKNTLSMSISSCKKDIDYISKDLEFDSLEKANEVIAMKQSLLQELREKFITAEKNYHDTEAKLKTTIGLIREFESQKESTQNTLKEFTKEYLQKIKEAGLKNEAFYKENFLTQEKIDEITLQCRKYELTKREIKAQLDKLKDKTYGKEPVDVEAIQRSIQELKSKKSVLDKSLKEVQNRIMVNKSILSNIKEVEKIREEKSKAFLDVSAMSKTANGRLEGKQKITFETYVQAAYFIKIVEEANKRFYEMSGKRYKLLRKEEGNIQSFTGLELNVYDTWTGKIRSVKSLSGGESFMAALSLALGFSDIIQSYSGAIQIDTMFVDEGFGSLDSEALEQSISILNTLTDGNRLVGIISHVNEVKERIDKQIIVKKDIKGSYIEKIIC</sequence>
<keyword evidence="6" id="KW-0540">Nuclease</keyword>
<comment type="similarity">
    <text evidence="1">Belongs to the SMC family. SbcC subfamily.</text>
</comment>
<dbReference type="Pfam" id="PF13558">
    <property type="entry name" value="SbcC_Walker_B"/>
    <property type="match status" value="1"/>
</dbReference>
<evidence type="ECO:0000256" key="1">
    <source>
        <dbReference type="ARBA" id="ARBA00006930"/>
    </source>
</evidence>
<keyword evidence="7" id="KW-1185">Reference proteome</keyword>
<evidence type="ECO:0000313" key="7">
    <source>
        <dbReference type="Proteomes" id="UP000198806"/>
    </source>
</evidence>
<keyword evidence="6" id="KW-0378">Hydrolase</keyword>
<dbReference type="EMBL" id="FOWD01000013">
    <property type="protein sequence ID" value="SFO22029.1"/>
    <property type="molecule type" value="Genomic_DNA"/>
</dbReference>
<evidence type="ECO:0000259" key="5">
    <source>
        <dbReference type="Pfam" id="PF13476"/>
    </source>
</evidence>
<dbReference type="PANTHER" id="PTHR32114:SF2">
    <property type="entry name" value="ABC TRANSPORTER ABCH.3"/>
    <property type="match status" value="1"/>
</dbReference>
<dbReference type="PROSITE" id="PS00675">
    <property type="entry name" value="SIGMA54_INTERACT_1"/>
    <property type="match status" value="1"/>
</dbReference>
<gene>
    <name evidence="6" type="ORF">SAMN04489757_11379</name>
</gene>
<feature type="domain" description="Rad50/SbcC-type AAA" evidence="5">
    <location>
        <begin position="5"/>
        <end position="214"/>
    </location>
</feature>
<dbReference type="Proteomes" id="UP000198806">
    <property type="component" value="Unassembled WGS sequence"/>
</dbReference>
<feature type="coiled-coil region" evidence="4">
    <location>
        <begin position="552"/>
        <end position="583"/>
    </location>
</feature>
<dbReference type="PANTHER" id="PTHR32114">
    <property type="entry name" value="ABC TRANSPORTER ABCH.3"/>
    <property type="match status" value="1"/>
</dbReference>
<feature type="coiled-coil region" evidence="4">
    <location>
        <begin position="256"/>
        <end position="313"/>
    </location>
</feature>
<keyword evidence="6" id="KW-0269">Exonuclease</keyword>
<keyword evidence="4" id="KW-0175">Coiled coil</keyword>
<dbReference type="InterPro" id="IPR025662">
    <property type="entry name" value="Sigma_54_int_dom_ATP-bd_1"/>
</dbReference>
<feature type="coiled-coil region" evidence="4">
    <location>
        <begin position="692"/>
        <end position="754"/>
    </location>
</feature>
<dbReference type="GO" id="GO:0004527">
    <property type="term" value="F:exonuclease activity"/>
    <property type="evidence" value="ECO:0007669"/>
    <property type="project" value="UniProtKB-KW"/>
</dbReference>
<dbReference type="InterPro" id="IPR038729">
    <property type="entry name" value="Rad50/SbcC_AAA"/>
</dbReference>
<dbReference type="InterPro" id="IPR027417">
    <property type="entry name" value="P-loop_NTPase"/>
</dbReference>
<dbReference type="AlphaFoldDB" id="A0A1I5FEF9"/>
<proteinExistence type="inferred from homology"/>
<evidence type="ECO:0000256" key="3">
    <source>
        <dbReference type="ARBA" id="ARBA00013368"/>
    </source>
</evidence>
<evidence type="ECO:0000256" key="2">
    <source>
        <dbReference type="ARBA" id="ARBA00011322"/>
    </source>
</evidence>
<dbReference type="SUPFAM" id="SSF52540">
    <property type="entry name" value="P-loop containing nucleoside triphosphate hydrolases"/>
    <property type="match status" value="2"/>
</dbReference>
<dbReference type="Gene3D" id="3.40.50.300">
    <property type="entry name" value="P-loop containing nucleotide triphosphate hydrolases"/>
    <property type="match status" value="2"/>
</dbReference>
<comment type="subunit">
    <text evidence="2">Heterodimer of SbcC and SbcD.</text>
</comment>
<protein>
    <recommendedName>
        <fullName evidence="3">Nuclease SbcCD subunit C</fullName>
    </recommendedName>
</protein>
<feature type="coiled-coil region" evidence="4">
    <location>
        <begin position="780"/>
        <end position="843"/>
    </location>
</feature>
<dbReference type="RefSeq" id="WP_091686339.1">
    <property type="nucleotide sequence ID" value="NZ_BAABFM010000027.1"/>
</dbReference>
<evidence type="ECO:0000256" key="4">
    <source>
        <dbReference type="SAM" id="Coils"/>
    </source>
</evidence>
<accession>A0A1I5FEF9</accession>
<reference evidence="6 7" key="1">
    <citation type="submission" date="2016-10" db="EMBL/GenBank/DDBJ databases">
        <authorList>
            <person name="de Groot N.N."/>
        </authorList>
    </citation>
    <scope>NUCLEOTIDE SEQUENCE [LARGE SCALE GENOMIC DNA]</scope>
    <source>
        <strain evidence="6 7">DSM 1283</strain>
    </source>
</reference>
<name>A0A1I5FEF9_9FIRM</name>
<organism evidence="6 7">
    <name type="scientific">Anaerocolumna aminovalerica</name>
    <dbReference type="NCBI Taxonomy" id="1527"/>
    <lineage>
        <taxon>Bacteria</taxon>
        <taxon>Bacillati</taxon>
        <taxon>Bacillota</taxon>
        <taxon>Clostridia</taxon>
        <taxon>Lachnospirales</taxon>
        <taxon>Lachnospiraceae</taxon>
        <taxon>Anaerocolumna</taxon>
    </lineage>
</organism>
<dbReference type="GO" id="GO:0006302">
    <property type="term" value="P:double-strand break repair"/>
    <property type="evidence" value="ECO:0007669"/>
    <property type="project" value="InterPro"/>
</dbReference>
<dbReference type="OrthoDB" id="9795626at2"/>
<dbReference type="STRING" id="1527.SAMN04489757_11379"/>